<keyword evidence="5" id="KW-1185">Reference proteome</keyword>
<accession>A0A934U343</accession>
<name>A0A934U343_9NOCA</name>
<sequence length="214" mass="23045">MRSNNNPSGLTFIEAARRAQIVDAAVALIAELGYPQVSIAKIAERINVAKSVVLYHFKTKDALIAAIVEDVMTTAAVTMAPLLTAESTAAGKLSAYIRANVAVLHEHRLRSVAMFEIVGGYRSADGRRFDQVAAESVQADPPQGELALLDPLAIFDAGVRSGEFRPLPSVFMRNALRAALDGAVSELARDLDYDVLGYGEELVTIFDLATRRTT</sequence>
<feature type="domain" description="HTH tetR-type" evidence="3">
    <location>
        <begin position="15"/>
        <end position="75"/>
    </location>
</feature>
<evidence type="ECO:0000259" key="3">
    <source>
        <dbReference type="PROSITE" id="PS50977"/>
    </source>
</evidence>
<proteinExistence type="predicted"/>
<dbReference type="Pfam" id="PF00440">
    <property type="entry name" value="TetR_N"/>
    <property type="match status" value="1"/>
</dbReference>
<dbReference type="AlphaFoldDB" id="A0A934U343"/>
<gene>
    <name evidence="4" type="ORF">JGU71_11015</name>
</gene>
<dbReference type="InterPro" id="IPR001647">
    <property type="entry name" value="HTH_TetR"/>
</dbReference>
<evidence type="ECO:0000313" key="5">
    <source>
        <dbReference type="Proteomes" id="UP000655868"/>
    </source>
</evidence>
<dbReference type="GO" id="GO:0003677">
    <property type="term" value="F:DNA binding"/>
    <property type="evidence" value="ECO:0007669"/>
    <property type="project" value="UniProtKB-UniRule"/>
</dbReference>
<dbReference type="Proteomes" id="UP000655868">
    <property type="component" value="Unassembled WGS sequence"/>
</dbReference>
<dbReference type="Gene3D" id="1.10.10.60">
    <property type="entry name" value="Homeodomain-like"/>
    <property type="match status" value="1"/>
</dbReference>
<dbReference type="Gene3D" id="1.10.357.10">
    <property type="entry name" value="Tetracycline Repressor, domain 2"/>
    <property type="match status" value="1"/>
</dbReference>
<keyword evidence="1 2" id="KW-0238">DNA-binding</keyword>
<dbReference type="EMBL" id="JAEMNV010000003">
    <property type="protein sequence ID" value="MBJ8339420.1"/>
    <property type="molecule type" value="Genomic_DNA"/>
</dbReference>
<dbReference type="PRINTS" id="PR00455">
    <property type="entry name" value="HTHTETR"/>
</dbReference>
<dbReference type="InterPro" id="IPR009057">
    <property type="entry name" value="Homeodomain-like_sf"/>
</dbReference>
<dbReference type="InterPro" id="IPR050109">
    <property type="entry name" value="HTH-type_TetR-like_transc_reg"/>
</dbReference>
<protein>
    <submittedName>
        <fullName evidence="4">TetR family transcriptional regulator</fullName>
    </submittedName>
</protein>
<evidence type="ECO:0000256" key="1">
    <source>
        <dbReference type="ARBA" id="ARBA00023125"/>
    </source>
</evidence>
<feature type="DNA-binding region" description="H-T-H motif" evidence="2">
    <location>
        <begin position="38"/>
        <end position="57"/>
    </location>
</feature>
<evidence type="ECO:0000256" key="2">
    <source>
        <dbReference type="PROSITE-ProRule" id="PRU00335"/>
    </source>
</evidence>
<dbReference type="PROSITE" id="PS50977">
    <property type="entry name" value="HTH_TETR_2"/>
    <property type="match status" value="1"/>
</dbReference>
<reference evidence="4" key="1">
    <citation type="submission" date="2020-12" db="EMBL/GenBank/DDBJ databases">
        <title>Antrihabitans popcorni sp. nov. and Antrihabitans auranticaus sp. nov., isolated from a larva cave.</title>
        <authorList>
            <person name="Lee S.D."/>
            <person name="Kim I.S."/>
        </authorList>
    </citation>
    <scope>NUCLEOTIDE SEQUENCE</scope>
    <source>
        <strain evidence="4">YC3-6</strain>
    </source>
</reference>
<organism evidence="4 5">
    <name type="scientific">Antrihabitans stalagmiti</name>
    <dbReference type="NCBI Taxonomy" id="2799499"/>
    <lineage>
        <taxon>Bacteria</taxon>
        <taxon>Bacillati</taxon>
        <taxon>Actinomycetota</taxon>
        <taxon>Actinomycetes</taxon>
        <taxon>Mycobacteriales</taxon>
        <taxon>Nocardiaceae</taxon>
        <taxon>Antrihabitans</taxon>
    </lineage>
</organism>
<dbReference type="GO" id="GO:0006355">
    <property type="term" value="P:regulation of DNA-templated transcription"/>
    <property type="evidence" value="ECO:0007669"/>
    <property type="project" value="UniProtKB-ARBA"/>
</dbReference>
<evidence type="ECO:0000313" key="4">
    <source>
        <dbReference type="EMBL" id="MBJ8339420.1"/>
    </source>
</evidence>
<dbReference type="SUPFAM" id="SSF46689">
    <property type="entry name" value="Homeodomain-like"/>
    <property type="match status" value="1"/>
</dbReference>
<dbReference type="RefSeq" id="WP_199704156.1">
    <property type="nucleotide sequence ID" value="NZ_JAEMNV010000003.1"/>
</dbReference>
<dbReference type="PANTHER" id="PTHR30055">
    <property type="entry name" value="HTH-TYPE TRANSCRIPTIONAL REGULATOR RUTR"/>
    <property type="match status" value="1"/>
</dbReference>
<comment type="caution">
    <text evidence="4">The sequence shown here is derived from an EMBL/GenBank/DDBJ whole genome shotgun (WGS) entry which is preliminary data.</text>
</comment>